<dbReference type="Proteomes" id="UP000241514">
    <property type="component" value="Unassembled WGS sequence"/>
</dbReference>
<evidence type="ECO:0000256" key="2">
    <source>
        <dbReference type="ARBA" id="ARBA00022980"/>
    </source>
</evidence>
<evidence type="ECO:0000313" key="11">
    <source>
        <dbReference type="Proteomes" id="UP000287766"/>
    </source>
</evidence>
<gene>
    <name evidence="5" type="primary">rpmI</name>
    <name evidence="8" type="ORF">C9928_03440</name>
    <name evidence="9" type="ORF">CWE22_01770</name>
</gene>
<dbReference type="AlphaFoldDB" id="A0A2T4D1L2"/>
<dbReference type="GO" id="GO:0006412">
    <property type="term" value="P:translation"/>
    <property type="evidence" value="ECO:0007669"/>
    <property type="project" value="UniProtKB-UniRule"/>
</dbReference>
<evidence type="ECO:0000313" key="9">
    <source>
        <dbReference type="EMBL" id="RUO40952.1"/>
    </source>
</evidence>
<evidence type="ECO:0000256" key="7">
    <source>
        <dbReference type="SAM" id="MobiDB-lite"/>
    </source>
</evidence>
<dbReference type="GO" id="GO:0003735">
    <property type="term" value="F:structural constituent of ribosome"/>
    <property type="evidence" value="ECO:0007669"/>
    <property type="project" value="InterPro"/>
</dbReference>
<comment type="similarity">
    <text evidence="1 5 6">Belongs to the bacterial ribosomal protein bL35 family.</text>
</comment>
<dbReference type="FunFam" id="4.10.410.60:FF:000001">
    <property type="entry name" value="50S ribosomal protein L35"/>
    <property type="match status" value="1"/>
</dbReference>
<dbReference type="GO" id="GO:0022625">
    <property type="term" value="C:cytosolic large ribosomal subunit"/>
    <property type="evidence" value="ECO:0007669"/>
    <property type="project" value="TreeGrafter"/>
</dbReference>
<comment type="caution">
    <text evidence="8">The sequence shown here is derived from an EMBL/GenBank/DDBJ whole genome shotgun (WGS) entry which is preliminary data.</text>
</comment>
<dbReference type="HAMAP" id="MF_00514">
    <property type="entry name" value="Ribosomal_bL35"/>
    <property type="match status" value="1"/>
</dbReference>
<keyword evidence="11" id="KW-1185">Reference proteome</keyword>
<dbReference type="PROSITE" id="PS00936">
    <property type="entry name" value="RIBOSOMAL_L35"/>
    <property type="match status" value="1"/>
</dbReference>
<dbReference type="PANTHER" id="PTHR33343:SF1">
    <property type="entry name" value="LARGE RIBOSOMAL SUBUNIT PROTEIN BL35M"/>
    <property type="match status" value="1"/>
</dbReference>
<dbReference type="RefSeq" id="WP_169929687.1">
    <property type="nucleotide sequence ID" value="NZ_JBLXDX010000002.1"/>
</dbReference>
<sequence>MPKMKSNKGASKRFKKTASGGFKCKQSHLRHILTKKSSKRKRHLRAKSMVHVADVPLVARMLPYA</sequence>
<evidence type="ECO:0000313" key="8">
    <source>
        <dbReference type="EMBL" id="PTB89445.1"/>
    </source>
</evidence>
<protein>
    <recommendedName>
        <fullName evidence="4 5">Large ribosomal subunit protein bL35</fullName>
    </recommendedName>
</protein>
<evidence type="ECO:0000256" key="4">
    <source>
        <dbReference type="ARBA" id="ARBA00071664"/>
    </source>
</evidence>
<dbReference type="Pfam" id="PF01632">
    <property type="entry name" value="Ribosomal_L35p"/>
    <property type="match status" value="1"/>
</dbReference>
<dbReference type="Proteomes" id="UP000287766">
    <property type="component" value="Unassembled WGS sequence"/>
</dbReference>
<reference evidence="9" key="1">
    <citation type="journal article" date="2011" name="Front. Microbiol.">
        <title>Genomic signatures of strain selection and enhancement in Bacillus atrophaeus var. globigii, a historical biowarfare simulant.</title>
        <authorList>
            <person name="Gibbons H.S."/>
            <person name="Broomall S.M."/>
            <person name="McNew L.A."/>
            <person name="Daligault H."/>
            <person name="Chapman C."/>
            <person name="Bruce D."/>
            <person name="Karavis M."/>
            <person name="Krepps M."/>
            <person name="McGregor P.A."/>
            <person name="Hong C."/>
            <person name="Park K.H."/>
            <person name="Akmal A."/>
            <person name="Feldman A."/>
            <person name="Lin J.S."/>
            <person name="Chang W.E."/>
            <person name="Higgs B.W."/>
            <person name="Demirev P."/>
            <person name="Lindquist J."/>
            <person name="Liem A."/>
            <person name="Fochler E."/>
            <person name="Read T.D."/>
            <person name="Tapia R."/>
            <person name="Johnson S."/>
            <person name="Bishop-Lilly K.A."/>
            <person name="Detter C."/>
            <person name="Han C."/>
            <person name="Sozhamannan S."/>
            <person name="Rosenzweig C.N."/>
            <person name="Skowronski E.W."/>
        </authorList>
    </citation>
    <scope>NUCLEOTIDE SEQUENCE [LARGE SCALE GENOMIC DNA]</scope>
    <source>
        <strain evidence="9">KYW314</strain>
    </source>
</reference>
<evidence type="ECO:0000256" key="1">
    <source>
        <dbReference type="ARBA" id="ARBA00006598"/>
    </source>
</evidence>
<evidence type="ECO:0000256" key="3">
    <source>
        <dbReference type="ARBA" id="ARBA00023274"/>
    </source>
</evidence>
<dbReference type="PANTHER" id="PTHR33343">
    <property type="entry name" value="54S RIBOSOMAL PROTEIN BL35M"/>
    <property type="match status" value="1"/>
</dbReference>
<accession>A0A2T4D1L2</accession>
<reference evidence="11" key="2">
    <citation type="journal article" date="2018" name="Front. Microbiol.">
        <title>Genome-Based Analysis Reveals the Taxonomy and Diversity of the Family Idiomarinaceae.</title>
        <authorList>
            <person name="Liu Y."/>
            <person name="Lai Q."/>
            <person name="Shao Z."/>
        </authorList>
    </citation>
    <scope>NUCLEOTIDE SEQUENCE [LARGE SCALE GENOMIC DNA]</scope>
    <source>
        <strain evidence="11">KYW314</strain>
    </source>
</reference>
<dbReference type="PRINTS" id="PR00064">
    <property type="entry name" value="RIBOSOMALL35"/>
</dbReference>
<proteinExistence type="inferred from homology"/>
<name>A0A2T4D1L2_9GAMM</name>
<dbReference type="InterPro" id="IPR021137">
    <property type="entry name" value="Ribosomal_bL35-like"/>
</dbReference>
<evidence type="ECO:0000313" key="10">
    <source>
        <dbReference type="Proteomes" id="UP000241514"/>
    </source>
</evidence>
<evidence type="ECO:0000256" key="6">
    <source>
        <dbReference type="RuleBase" id="RU000568"/>
    </source>
</evidence>
<keyword evidence="2 5" id="KW-0689">Ribosomal protein</keyword>
<dbReference type="Gene3D" id="4.10.410.60">
    <property type="match status" value="1"/>
</dbReference>
<keyword evidence="3 5" id="KW-0687">Ribonucleoprotein</keyword>
<dbReference type="EMBL" id="PYVG01000013">
    <property type="protein sequence ID" value="PTB89445.1"/>
    <property type="molecule type" value="Genomic_DNA"/>
</dbReference>
<organism evidence="8 10">
    <name type="scientific">Pseudidiomarina aestuarii</name>
    <dbReference type="NCBI Taxonomy" id="624146"/>
    <lineage>
        <taxon>Bacteria</taxon>
        <taxon>Pseudomonadati</taxon>
        <taxon>Pseudomonadota</taxon>
        <taxon>Gammaproteobacteria</taxon>
        <taxon>Alteromonadales</taxon>
        <taxon>Idiomarinaceae</taxon>
        <taxon>Pseudidiomarina</taxon>
    </lineage>
</organism>
<dbReference type="InterPro" id="IPR018265">
    <property type="entry name" value="Ribosomal_bL35_CS"/>
</dbReference>
<dbReference type="InterPro" id="IPR001706">
    <property type="entry name" value="Ribosomal_bL35"/>
</dbReference>
<dbReference type="InterPro" id="IPR037229">
    <property type="entry name" value="Ribosomal_bL35_sf"/>
</dbReference>
<dbReference type="NCBIfam" id="TIGR00001">
    <property type="entry name" value="rpmI_bact"/>
    <property type="match status" value="1"/>
</dbReference>
<dbReference type="SUPFAM" id="SSF143034">
    <property type="entry name" value="L35p-like"/>
    <property type="match status" value="1"/>
</dbReference>
<feature type="region of interest" description="Disordered" evidence="7">
    <location>
        <begin position="1"/>
        <end position="22"/>
    </location>
</feature>
<dbReference type="EMBL" id="PIPR01000001">
    <property type="protein sequence ID" value="RUO40952.1"/>
    <property type="molecule type" value="Genomic_DNA"/>
</dbReference>
<evidence type="ECO:0000256" key="5">
    <source>
        <dbReference type="HAMAP-Rule" id="MF_00514"/>
    </source>
</evidence>
<reference evidence="8 10" key="3">
    <citation type="submission" date="2018-03" db="EMBL/GenBank/DDBJ databases">
        <title>Cross-interface Injection: A General Nanoliter Liquid Handling Method Applied to Single Cells Genome Amplification Automated Nanoliter Liquid Handling Applied to Single Cell Multiple Displacement Amplification.</title>
        <authorList>
            <person name="Yun J."/>
            <person name="Xu P."/>
            <person name="Xu J."/>
            <person name="Dai X."/>
            <person name="Wang Y."/>
            <person name="Zheng X."/>
            <person name="Cao C."/>
            <person name="Yi Q."/>
            <person name="Zhu Y."/>
            <person name="Wang L."/>
            <person name="Dong Z."/>
            <person name="Huang Y."/>
            <person name="Huang L."/>
            <person name="Du W."/>
        </authorList>
    </citation>
    <scope>NUCLEOTIDE SEQUENCE [LARGE SCALE GENOMIC DNA]</scope>
    <source>
        <strain evidence="8 10">A9-4</strain>
    </source>
</reference>